<dbReference type="EMBL" id="CP004346">
    <property type="protein sequence ID" value="AGH40748.1"/>
    <property type="molecule type" value="Genomic_DNA"/>
</dbReference>
<name>M4RDW2_9BIFI</name>
<gene>
    <name evidence="1" type="ORF">D805_0481</name>
</gene>
<proteinExistence type="predicted"/>
<dbReference type="Proteomes" id="UP000011835">
    <property type="component" value="Chromosome"/>
</dbReference>
<keyword evidence="2" id="KW-1185">Reference proteome</keyword>
<evidence type="ECO:0000313" key="2">
    <source>
        <dbReference type="Proteomes" id="UP000011835"/>
    </source>
</evidence>
<dbReference type="KEGG" id="btp:D805_0481"/>
<dbReference type="PATRIC" id="fig|1254439.12.peg.481"/>
<dbReference type="AlphaFoldDB" id="M4RDW2"/>
<reference evidence="1 2" key="1">
    <citation type="journal article" date="2013" name="Genome Announc.">
        <title>Complete Genome Sequence of the Probiotic Bifidobacterium thermophilum Strain RBL67.</title>
        <authorList>
            <person name="Jans C."/>
            <person name="Lacroix C."/>
            <person name="Follador R."/>
            <person name="Stevens M.J."/>
        </authorList>
    </citation>
    <scope>NUCLEOTIDE SEQUENCE [LARGE SCALE GENOMIC DNA]</scope>
    <source>
        <strain evidence="1 2">RBL67</strain>
    </source>
</reference>
<organism evidence="1 2">
    <name type="scientific">Bifidobacterium thermophilum RBL67</name>
    <dbReference type="NCBI Taxonomy" id="1254439"/>
    <lineage>
        <taxon>Bacteria</taxon>
        <taxon>Bacillati</taxon>
        <taxon>Actinomycetota</taxon>
        <taxon>Actinomycetes</taxon>
        <taxon>Bifidobacteriales</taxon>
        <taxon>Bifidobacteriaceae</taxon>
        <taxon>Bifidobacterium</taxon>
    </lineage>
</organism>
<evidence type="ECO:0000313" key="1">
    <source>
        <dbReference type="EMBL" id="AGH40748.1"/>
    </source>
</evidence>
<sequence length="41" mass="4513">MLSFPPFHMVDTVIDSVMFRDGNRMAQLSNPPAVAIILSHG</sequence>
<accession>M4RDW2</accession>
<protein>
    <submittedName>
        <fullName evidence="1">Uncharacterized protein</fullName>
    </submittedName>
</protein>
<dbReference type="HOGENOM" id="CLU_3266435_0_0_11"/>